<reference evidence="2 3" key="1">
    <citation type="journal article" date="2017" name="Mol. Ecol.">
        <title>Comparative and population genomic landscape of Phellinus noxius: A hypervariable fungus causing root rot in trees.</title>
        <authorList>
            <person name="Chung C.L."/>
            <person name="Lee T.J."/>
            <person name="Akiba M."/>
            <person name="Lee H.H."/>
            <person name="Kuo T.H."/>
            <person name="Liu D."/>
            <person name="Ke H.M."/>
            <person name="Yokoi T."/>
            <person name="Roa M.B."/>
            <person name="Lu M.J."/>
            <person name="Chang Y.Y."/>
            <person name="Ann P.J."/>
            <person name="Tsai J.N."/>
            <person name="Chen C.Y."/>
            <person name="Tzean S.S."/>
            <person name="Ota Y."/>
            <person name="Hattori T."/>
            <person name="Sahashi N."/>
            <person name="Liou R.F."/>
            <person name="Kikuchi T."/>
            <person name="Tsai I.J."/>
        </authorList>
    </citation>
    <scope>NUCLEOTIDE SEQUENCE [LARGE SCALE GENOMIC DNA]</scope>
    <source>
        <strain evidence="2 3">FFPRI411160</strain>
    </source>
</reference>
<sequence>MTSNPASPLLPPQVLHELQSHPLSPEVPQSSRRGRVSSKQASLIGGTEGEDTRLNTSYFTLKAQAENGTALLNEWSRRDGKSKGASVTPGSLTSSAERGWNTSRGPSRTSVAGPSRISSDRSLHLLWEGSNNPAYVRTTRAGPVLASEYKDDTSLNYQATGETGTFGPVTTSQVLSTKWHELSDTQIKETVARFNPASSQVPNSSSSSRSTTYSPDVMFNCYNQVLRALSSALEDVSTERDELYKLRTFMQEREQEIQDKLMGYINDPEISLHERDASRHIYETVFLLNNEINLDENMDEPRIPTVGKRPSAMSLAQSLNEALTDNVEVNRNTVESKRSPALSYPKLQGIKESDSATPDSETGFDSIQTPIKSHVSYTLKSSRTVTSLTSDLDRSTESLSRSLPNSTVEDPSEAGKNMERGTSLGKWMTMGAWWGKDRSKRGHLGLIISPNTSDAPNELAKGTRDEISSPKTPSSPFTLHTDPFTSTPSKNNSLLLEVSNSSGPGKSERSRRRPSKSVFGTLGFSIMNPSVTPLGPKRSISSEDPNIEAIRPQPTEPASVQKKVDKCESKEGDMETTKADMSIASSPVLSLGNFNETASITPLPPQLTKPSNSTGLTLNSEDDSEAQPEAASNSSSTARSIMENEDTTTPVRALPYRPS</sequence>
<feature type="region of interest" description="Disordered" evidence="1">
    <location>
        <begin position="193"/>
        <end position="212"/>
    </location>
</feature>
<organism evidence="2 3">
    <name type="scientific">Pyrrhoderma noxium</name>
    <dbReference type="NCBI Taxonomy" id="2282107"/>
    <lineage>
        <taxon>Eukaryota</taxon>
        <taxon>Fungi</taxon>
        <taxon>Dikarya</taxon>
        <taxon>Basidiomycota</taxon>
        <taxon>Agaricomycotina</taxon>
        <taxon>Agaricomycetes</taxon>
        <taxon>Hymenochaetales</taxon>
        <taxon>Hymenochaetaceae</taxon>
        <taxon>Pyrrhoderma</taxon>
    </lineage>
</organism>
<comment type="caution">
    <text evidence="2">The sequence shown here is derived from an EMBL/GenBank/DDBJ whole genome shotgun (WGS) entry which is preliminary data.</text>
</comment>
<proteinExistence type="predicted"/>
<keyword evidence="3" id="KW-1185">Reference proteome</keyword>
<dbReference type="AlphaFoldDB" id="A0A286U965"/>
<feature type="compositionally biased region" description="Polar residues" evidence="1">
    <location>
        <begin position="630"/>
        <end position="639"/>
    </location>
</feature>
<accession>A0A286U965</accession>
<dbReference type="InParanoid" id="A0A286U965"/>
<feature type="region of interest" description="Disordered" evidence="1">
    <location>
        <begin position="445"/>
        <end position="582"/>
    </location>
</feature>
<dbReference type="STRING" id="2282107.A0A286U965"/>
<feature type="region of interest" description="Disordered" evidence="1">
    <location>
        <begin position="331"/>
        <end position="422"/>
    </location>
</feature>
<feature type="region of interest" description="Disordered" evidence="1">
    <location>
        <begin position="595"/>
        <end position="659"/>
    </location>
</feature>
<name>A0A286U965_9AGAM</name>
<feature type="compositionally biased region" description="Polar residues" evidence="1">
    <location>
        <begin position="469"/>
        <end position="488"/>
    </location>
</feature>
<feature type="compositionally biased region" description="Low complexity" evidence="1">
    <location>
        <begin position="198"/>
        <end position="212"/>
    </location>
</feature>
<feature type="region of interest" description="Disordered" evidence="1">
    <location>
        <begin position="74"/>
        <end position="116"/>
    </location>
</feature>
<dbReference type="EMBL" id="NBII01000008">
    <property type="protein sequence ID" value="PAV16089.1"/>
    <property type="molecule type" value="Genomic_DNA"/>
</dbReference>
<evidence type="ECO:0000313" key="2">
    <source>
        <dbReference type="EMBL" id="PAV16089.1"/>
    </source>
</evidence>
<feature type="compositionally biased region" description="Polar residues" evidence="1">
    <location>
        <begin position="608"/>
        <end position="619"/>
    </location>
</feature>
<evidence type="ECO:0000256" key="1">
    <source>
        <dbReference type="SAM" id="MobiDB-lite"/>
    </source>
</evidence>
<feature type="compositionally biased region" description="Polar residues" evidence="1">
    <location>
        <begin position="355"/>
        <end position="390"/>
    </location>
</feature>
<feature type="compositionally biased region" description="Polar residues" evidence="1">
    <location>
        <begin position="27"/>
        <end position="41"/>
    </location>
</feature>
<feature type="compositionally biased region" description="Polar residues" evidence="1">
    <location>
        <begin position="397"/>
        <end position="409"/>
    </location>
</feature>
<protein>
    <submittedName>
        <fullName evidence="2">TBC-domain-containing</fullName>
    </submittedName>
</protein>
<dbReference type="Proteomes" id="UP000217199">
    <property type="component" value="Unassembled WGS sequence"/>
</dbReference>
<feature type="compositionally biased region" description="Basic and acidic residues" evidence="1">
    <location>
        <begin position="562"/>
        <end position="578"/>
    </location>
</feature>
<gene>
    <name evidence="2" type="ORF">PNOK_0770900</name>
</gene>
<feature type="region of interest" description="Disordered" evidence="1">
    <location>
        <begin position="23"/>
        <end position="51"/>
    </location>
</feature>
<feature type="compositionally biased region" description="Low complexity" evidence="1">
    <location>
        <begin position="489"/>
        <end position="505"/>
    </location>
</feature>
<evidence type="ECO:0000313" key="3">
    <source>
        <dbReference type="Proteomes" id="UP000217199"/>
    </source>
</evidence>
<feature type="compositionally biased region" description="Polar residues" evidence="1">
    <location>
        <begin position="88"/>
        <end position="112"/>
    </location>
</feature>